<keyword evidence="5" id="KW-0378">Hydrolase</keyword>
<dbReference type="SUPFAM" id="SSF53649">
    <property type="entry name" value="Alkaline phosphatase-like"/>
    <property type="match status" value="1"/>
</dbReference>
<evidence type="ECO:0000256" key="2">
    <source>
        <dbReference type="ARBA" id="ARBA00008779"/>
    </source>
</evidence>
<organism evidence="8 9">
    <name type="scientific">Cyclobacterium xiamenense</name>
    <dbReference type="NCBI Taxonomy" id="1297121"/>
    <lineage>
        <taxon>Bacteria</taxon>
        <taxon>Pseudomonadati</taxon>
        <taxon>Bacteroidota</taxon>
        <taxon>Cytophagia</taxon>
        <taxon>Cytophagales</taxon>
        <taxon>Cyclobacteriaceae</taxon>
        <taxon>Cyclobacterium</taxon>
    </lineage>
</organism>
<keyword evidence="6" id="KW-0106">Calcium</keyword>
<dbReference type="GO" id="GO:0005737">
    <property type="term" value="C:cytoplasm"/>
    <property type="evidence" value="ECO:0007669"/>
    <property type="project" value="TreeGrafter"/>
</dbReference>
<reference evidence="9" key="1">
    <citation type="submission" date="2016-10" db="EMBL/GenBank/DDBJ databases">
        <authorList>
            <person name="Varghese N."/>
            <person name="Submissions S."/>
        </authorList>
    </citation>
    <scope>NUCLEOTIDE SEQUENCE [LARGE SCALE GENOMIC DNA]</scope>
    <source>
        <strain evidence="9">IBRC-M 10761</strain>
    </source>
</reference>
<dbReference type="Gene3D" id="3.40.720.10">
    <property type="entry name" value="Alkaline Phosphatase, subunit A"/>
    <property type="match status" value="1"/>
</dbReference>
<dbReference type="PANTHER" id="PTHR45953:SF1">
    <property type="entry name" value="IDURONATE 2-SULFATASE"/>
    <property type="match status" value="1"/>
</dbReference>
<dbReference type="CDD" id="cd16030">
    <property type="entry name" value="iduronate-2-sulfatase"/>
    <property type="match status" value="1"/>
</dbReference>
<keyword evidence="9" id="KW-1185">Reference proteome</keyword>
<dbReference type="GO" id="GO:0046872">
    <property type="term" value="F:metal ion binding"/>
    <property type="evidence" value="ECO:0007669"/>
    <property type="project" value="UniProtKB-KW"/>
</dbReference>
<dbReference type="PANTHER" id="PTHR45953">
    <property type="entry name" value="IDURONATE 2-SULFATASE"/>
    <property type="match status" value="1"/>
</dbReference>
<evidence type="ECO:0000256" key="5">
    <source>
        <dbReference type="ARBA" id="ARBA00022801"/>
    </source>
</evidence>
<evidence type="ECO:0000256" key="1">
    <source>
        <dbReference type="ARBA" id="ARBA00001913"/>
    </source>
</evidence>
<dbReference type="AlphaFoldDB" id="A0A1H7C2H7"/>
<dbReference type="EMBL" id="FNZH01000016">
    <property type="protein sequence ID" value="SEJ81232.1"/>
    <property type="molecule type" value="Genomic_DNA"/>
</dbReference>
<proteinExistence type="inferred from homology"/>
<dbReference type="InterPro" id="IPR017850">
    <property type="entry name" value="Alkaline_phosphatase_core_sf"/>
</dbReference>
<comment type="similarity">
    <text evidence="2">Belongs to the sulfatase family.</text>
</comment>
<feature type="domain" description="Sulfatase N-terminal" evidence="7">
    <location>
        <begin position="42"/>
        <end position="381"/>
    </location>
</feature>
<gene>
    <name evidence="8" type="ORF">SAMN05192553_11628</name>
</gene>
<evidence type="ECO:0000313" key="8">
    <source>
        <dbReference type="EMBL" id="SEJ81232.1"/>
    </source>
</evidence>
<evidence type="ECO:0000256" key="3">
    <source>
        <dbReference type="ARBA" id="ARBA00022723"/>
    </source>
</evidence>
<dbReference type="InterPro" id="IPR000917">
    <property type="entry name" value="Sulfatase_N"/>
</dbReference>
<evidence type="ECO:0000256" key="6">
    <source>
        <dbReference type="ARBA" id="ARBA00022837"/>
    </source>
</evidence>
<dbReference type="Pfam" id="PF00884">
    <property type="entry name" value="Sulfatase"/>
    <property type="match status" value="1"/>
</dbReference>
<sequence length="483" mass="55359">MIENNLLYRAKMKKYITGAFLLVGVFLISCSEKQQETETRQPNILFIAVDDLRPELNFYGEGHIHSPHLDRLASQSLVFDRAYCNVPVCGASRASLLTGARPTRHRYLDFKTLKDADYPEAESLPMRFKNNGYTTISNGKVYHHAKDDSLAWDEQWQPSGKYTYATDAYREIRASTYRGMPMENADVPDSAYRDGKLALKAIRDLNKLKEGNKPFFLALGFYKPHLPFTAPKKYWDAYRREDIALPENYRQPETTPRKAYHNFGELRNYETIPKKGDLPEAQAKELIHGYYACVSYTDAQIGLVLEELERLGLAENTIVVLWGDHGWNLGDHKLWCKHANFNSSLRVPMLVKVPGKTNGQHTHFITETIDLYPSLCELAGIEKPAHLEGDSFVSLIETGKREKDHAVVKFHDGVTLISGSFQYTEWTDDRGVAYERMLFDQASDPLQLDNLAEKEAYQSKVAELSRELRERWGSDFLTKRDQP</sequence>
<keyword evidence="3" id="KW-0479">Metal-binding</keyword>
<dbReference type="STRING" id="1416801.SAMN05192553_11628"/>
<accession>A0A1H7C2H7</accession>
<dbReference type="GO" id="GO:0004423">
    <property type="term" value="F:iduronate-2-sulfatase activity"/>
    <property type="evidence" value="ECO:0007669"/>
    <property type="project" value="InterPro"/>
</dbReference>
<dbReference type="Proteomes" id="UP000199403">
    <property type="component" value="Unassembled WGS sequence"/>
</dbReference>
<evidence type="ECO:0000313" key="9">
    <source>
        <dbReference type="Proteomes" id="UP000199403"/>
    </source>
</evidence>
<evidence type="ECO:0000259" key="7">
    <source>
        <dbReference type="Pfam" id="PF00884"/>
    </source>
</evidence>
<name>A0A1H7C2H7_9BACT</name>
<dbReference type="InterPro" id="IPR035874">
    <property type="entry name" value="IDS"/>
</dbReference>
<comment type="cofactor">
    <cofactor evidence="1">
        <name>Ca(2+)</name>
        <dbReference type="ChEBI" id="CHEBI:29108"/>
    </cofactor>
</comment>
<evidence type="ECO:0000256" key="4">
    <source>
        <dbReference type="ARBA" id="ARBA00022729"/>
    </source>
</evidence>
<keyword evidence="4" id="KW-0732">Signal</keyword>
<protein>
    <submittedName>
        <fullName evidence="8">Arylsulfatase A</fullName>
    </submittedName>
</protein>